<evidence type="ECO:0000259" key="11">
    <source>
        <dbReference type="PROSITE" id="PS50089"/>
    </source>
</evidence>
<dbReference type="GO" id="GO:0043066">
    <property type="term" value="P:negative regulation of apoptotic process"/>
    <property type="evidence" value="ECO:0007669"/>
    <property type="project" value="TreeGrafter"/>
</dbReference>
<dbReference type="PANTHER" id="PTHR14167:SF84">
    <property type="entry name" value="E3 UBIQUITIN-PROTEIN LIGASE SH3RF2 ISOFORM X1"/>
    <property type="match status" value="1"/>
</dbReference>
<evidence type="ECO:0000313" key="12">
    <source>
        <dbReference type="Ensembl" id="ENSSFOP00015028450.2"/>
    </source>
</evidence>
<dbReference type="RefSeq" id="XP_018611954.2">
    <property type="nucleotide sequence ID" value="XM_018756438.2"/>
</dbReference>
<dbReference type="Gene3D" id="2.30.30.40">
    <property type="entry name" value="SH3 Domains"/>
    <property type="match status" value="3"/>
</dbReference>
<sequence>MGTHTSETFHYGPEHAEVCDLRAAWMEMPGTMKDLAVLDLLECPLCFEPLDVSARVLPCQHTFCKQCLLKLAASDAELHCPECRTPVTEPVEKLPANLLLEHLLEGLRRGPGGTVRHRTLRYRIPPGQHLSVRNKDTRYSTLRQTHSRRKHLDGVPWARALHNYKGNFPGELNIKSGDVIILRRKVDENWYHGEANGNSGLVPASMVQVVNELPKPLPLCRALYDFDMKDRGQEDTRDFLTFFKGDIISVIRCVDKNWVEGKLGQKVGIFPLQFTEPNSAALKLLGRRRPGGPLDSQARIAASGSGGTEGTVDAGGRRLASGVPSGPAVAPTTGTLSHVSQSAQGPLGERQPSSISGSTFLVSSSSAVAAQLSERRPDGLGSNTSQGPNSAPSEWRTSYESPPIITMALVNPQSLSGSSESKQSSTQQLSISVCAVLYSYAPRRPEELELRQGEMVGVYGRFREGWLRALSLKTGKVGILPANYVTPVLRTSARFLDAKSAPAQSTMAGKGSMTCKSQAAAVAMDKAGANGTVRMGGQVPTVATTTAPVMPSASTSRATQLGSVRRTFHPPPRAPTLQGSLSSRVPPSSIVRPQPAPLSVGPVQSFAATPNTSKMRSTLLASSSRPPCWVHEATPPSTGGSLSLDLQEPVTKEVLEKQVNAGPQSILVKPDSYKNTSDKPIKSVRFLTQENPATGTRATSLPSEGHTGPSIEPGCTPEAWGSQSLLGSSGGDFKLSDNKTPAHKKGMIQNPVTAENLPPSHKTGLSSNLQSSSYRHRVSAADAHLKEGEPGVAHRPRQETWLPATQEKSGRTGLVRGSIPDVLEKLS</sequence>
<dbReference type="InterPro" id="IPR050384">
    <property type="entry name" value="Endophilin_SH3RF"/>
</dbReference>
<feature type="domain" description="RING-type" evidence="11">
    <location>
        <begin position="43"/>
        <end position="84"/>
    </location>
</feature>
<dbReference type="SUPFAM" id="SSF57850">
    <property type="entry name" value="RING/U-box"/>
    <property type="match status" value="1"/>
</dbReference>
<keyword evidence="3" id="KW-0479">Metal-binding</keyword>
<evidence type="ECO:0000256" key="1">
    <source>
        <dbReference type="ARBA" id="ARBA00008649"/>
    </source>
</evidence>
<evidence type="ECO:0000256" key="6">
    <source>
        <dbReference type="ARBA" id="ARBA00022843"/>
    </source>
</evidence>
<dbReference type="Gene3D" id="3.30.40.10">
    <property type="entry name" value="Zinc/RING finger domain, C3HC4 (zinc finger)"/>
    <property type="match status" value="1"/>
</dbReference>
<dbReference type="GeneTree" id="ENSGT00940000160067"/>
<dbReference type="PROSITE" id="PS50002">
    <property type="entry name" value="SH3"/>
    <property type="match status" value="3"/>
</dbReference>
<dbReference type="InterPro" id="IPR013083">
    <property type="entry name" value="Znf_RING/FYVE/PHD"/>
</dbReference>
<dbReference type="InterPro" id="IPR027370">
    <property type="entry name" value="Znf-RING_euk"/>
</dbReference>
<dbReference type="OrthoDB" id="2163411at2759"/>
<evidence type="ECO:0000256" key="4">
    <source>
        <dbReference type="ARBA" id="ARBA00022771"/>
    </source>
</evidence>
<protein>
    <submittedName>
        <fullName evidence="12">SH3 domain containing ring finger 2</fullName>
    </submittedName>
</protein>
<dbReference type="FunFam" id="3.30.40.10:FF:000077">
    <property type="entry name" value="E3 ubiquitin-protein ligase SH3RF1 isoform X1"/>
    <property type="match status" value="1"/>
</dbReference>
<dbReference type="PANTHER" id="PTHR14167">
    <property type="entry name" value="SH3 DOMAIN-CONTAINING"/>
    <property type="match status" value="1"/>
</dbReference>
<dbReference type="InterPro" id="IPR036028">
    <property type="entry name" value="SH3-like_dom_sf"/>
</dbReference>
<keyword evidence="4 7" id="KW-0863">Zinc-finger</keyword>
<reference evidence="12 13" key="1">
    <citation type="submission" date="2019-04" db="EMBL/GenBank/DDBJ databases">
        <authorList>
            <consortium name="Wellcome Sanger Institute Data Sharing"/>
        </authorList>
    </citation>
    <scope>NUCLEOTIDE SEQUENCE [LARGE SCALE GENOMIC DNA]</scope>
</reference>
<dbReference type="InterPro" id="IPR001452">
    <property type="entry name" value="SH3_domain"/>
</dbReference>
<dbReference type="GO" id="GO:0046330">
    <property type="term" value="P:positive regulation of JNK cascade"/>
    <property type="evidence" value="ECO:0007669"/>
    <property type="project" value="TreeGrafter"/>
</dbReference>
<evidence type="ECO:0000256" key="5">
    <source>
        <dbReference type="ARBA" id="ARBA00022833"/>
    </source>
</evidence>
<keyword evidence="2 8" id="KW-0728">SH3 domain</keyword>
<dbReference type="GO" id="GO:0032436">
    <property type="term" value="P:positive regulation of proteasomal ubiquitin-dependent protein catabolic process"/>
    <property type="evidence" value="ECO:0007669"/>
    <property type="project" value="TreeGrafter"/>
</dbReference>
<dbReference type="GO" id="GO:0008270">
    <property type="term" value="F:zinc ion binding"/>
    <property type="evidence" value="ECO:0007669"/>
    <property type="project" value="UniProtKB-KW"/>
</dbReference>
<evidence type="ECO:0000313" key="13">
    <source>
        <dbReference type="Proteomes" id="UP000694397"/>
    </source>
</evidence>
<keyword evidence="5" id="KW-0862">Zinc</keyword>
<dbReference type="Pfam" id="PF14604">
    <property type="entry name" value="SH3_9"/>
    <property type="match status" value="1"/>
</dbReference>
<dbReference type="Ensembl" id="ENSSFOT00015028772.2">
    <property type="protein sequence ID" value="ENSSFOP00015028450.2"/>
    <property type="gene ID" value="ENSSFOG00015018215.2"/>
</dbReference>
<feature type="region of interest" description="Disordered" evidence="9">
    <location>
        <begin position="781"/>
        <end position="827"/>
    </location>
</feature>
<feature type="region of interest" description="Disordered" evidence="9">
    <location>
        <begin position="689"/>
        <end position="743"/>
    </location>
</feature>
<feature type="domain" description="SH3" evidence="10">
    <location>
        <begin position="215"/>
        <end position="280"/>
    </location>
</feature>
<dbReference type="AlphaFoldDB" id="A0A8C9V619"/>
<keyword evidence="13" id="KW-1185">Reference proteome</keyword>
<feature type="compositionally biased region" description="Polar residues" evidence="9">
    <location>
        <begin position="689"/>
        <end position="702"/>
    </location>
</feature>
<dbReference type="GO" id="GO:0061630">
    <property type="term" value="F:ubiquitin protein ligase activity"/>
    <property type="evidence" value="ECO:0007669"/>
    <property type="project" value="TreeGrafter"/>
</dbReference>
<reference evidence="12" key="3">
    <citation type="submission" date="2025-09" db="UniProtKB">
        <authorList>
            <consortium name="Ensembl"/>
        </authorList>
    </citation>
    <scope>IDENTIFICATION</scope>
</reference>
<feature type="domain" description="SH3" evidence="10">
    <location>
        <begin position="429"/>
        <end position="490"/>
    </location>
</feature>
<evidence type="ECO:0000256" key="9">
    <source>
        <dbReference type="SAM" id="MobiDB-lite"/>
    </source>
</evidence>
<accession>A0A8C9V619</accession>
<evidence type="ECO:0000256" key="2">
    <source>
        <dbReference type="ARBA" id="ARBA00022443"/>
    </source>
</evidence>
<dbReference type="CDD" id="cd16570">
    <property type="entry name" value="RING-HC_SH3RFs"/>
    <property type="match status" value="1"/>
</dbReference>
<evidence type="ECO:0000259" key="10">
    <source>
        <dbReference type="PROSITE" id="PS50002"/>
    </source>
</evidence>
<dbReference type="GO" id="GO:0016567">
    <property type="term" value="P:protein ubiquitination"/>
    <property type="evidence" value="ECO:0007669"/>
    <property type="project" value="TreeGrafter"/>
</dbReference>
<keyword evidence="6" id="KW-0832">Ubl conjugation</keyword>
<dbReference type="Pfam" id="PF13445">
    <property type="entry name" value="zf-RING_UBOX"/>
    <property type="match status" value="1"/>
</dbReference>
<dbReference type="SUPFAM" id="SSF50044">
    <property type="entry name" value="SH3-domain"/>
    <property type="match status" value="3"/>
</dbReference>
<feature type="domain" description="SH3" evidence="10">
    <location>
        <begin position="153"/>
        <end position="212"/>
    </location>
</feature>
<evidence type="ECO:0000256" key="7">
    <source>
        <dbReference type="PROSITE-ProRule" id="PRU00175"/>
    </source>
</evidence>
<organism evidence="12 13">
    <name type="scientific">Scleropages formosus</name>
    <name type="common">Asian bonytongue</name>
    <name type="synonym">Osteoglossum formosum</name>
    <dbReference type="NCBI Taxonomy" id="113540"/>
    <lineage>
        <taxon>Eukaryota</taxon>
        <taxon>Metazoa</taxon>
        <taxon>Chordata</taxon>
        <taxon>Craniata</taxon>
        <taxon>Vertebrata</taxon>
        <taxon>Euteleostomi</taxon>
        <taxon>Actinopterygii</taxon>
        <taxon>Neopterygii</taxon>
        <taxon>Teleostei</taxon>
        <taxon>Osteoglossocephala</taxon>
        <taxon>Osteoglossomorpha</taxon>
        <taxon>Osteoglossiformes</taxon>
        <taxon>Osteoglossidae</taxon>
        <taxon>Scleropages</taxon>
    </lineage>
</organism>
<dbReference type="CDD" id="cd11787">
    <property type="entry name" value="SH3_SH3RF_2"/>
    <property type="match status" value="1"/>
</dbReference>
<dbReference type="Proteomes" id="UP000694397">
    <property type="component" value="Chromosome 13"/>
</dbReference>
<dbReference type="PROSITE" id="PS00518">
    <property type="entry name" value="ZF_RING_1"/>
    <property type="match status" value="1"/>
</dbReference>
<name>A0A8C9V619_SCLFO</name>
<proteinExistence type="inferred from homology"/>
<feature type="region of interest" description="Disordered" evidence="9">
    <location>
        <begin position="293"/>
        <end position="358"/>
    </location>
</feature>
<dbReference type="PROSITE" id="PS50089">
    <property type="entry name" value="ZF_RING_2"/>
    <property type="match status" value="1"/>
</dbReference>
<reference evidence="12" key="2">
    <citation type="submission" date="2025-08" db="UniProtKB">
        <authorList>
            <consortium name="Ensembl"/>
        </authorList>
    </citation>
    <scope>IDENTIFICATION</scope>
</reference>
<feature type="compositionally biased region" description="Polar residues" evidence="9">
    <location>
        <begin position="381"/>
        <end position="397"/>
    </location>
</feature>
<evidence type="ECO:0000256" key="8">
    <source>
        <dbReference type="PROSITE-ProRule" id="PRU00192"/>
    </source>
</evidence>
<evidence type="ECO:0000256" key="3">
    <source>
        <dbReference type="ARBA" id="ARBA00022723"/>
    </source>
</evidence>
<feature type="region of interest" description="Disordered" evidence="9">
    <location>
        <begin position="549"/>
        <end position="588"/>
    </location>
</feature>
<feature type="region of interest" description="Disordered" evidence="9">
    <location>
        <begin position="374"/>
        <end position="397"/>
    </location>
</feature>
<dbReference type="Pfam" id="PF00018">
    <property type="entry name" value="SH3_1"/>
    <property type="match status" value="2"/>
</dbReference>
<comment type="similarity">
    <text evidence="1">Belongs to the SH3RF family.</text>
</comment>
<dbReference type="InterPro" id="IPR017907">
    <property type="entry name" value="Znf_RING_CS"/>
</dbReference>
<gene>
    <name evidence="12" type="primary">SH3RF2</name>
</gene>
<dbReference type="SMART" id="SM00184">
    <property type="entry name" value="RING"/>
    <property type="match status" value="1"/>
</dbReference>
<feature type="compositionally biased region" description="Polar residues" evidence="9">
    <location>
        <begin position="332"/>
        <end position="344"/>
    </location>
</feature>
<dbReference type="GeneID" id="108936835"/>
<dbReference type="SMART" id="SM00326">
    <property type="entry name" value="SH3"/>
    <property type="match status" value="3"/>
</dbReference>
<dbReference type="InterPro" id="IPR001841">
    <property type="entry name" value="Znf_RING"/>
</dbReference>